<reference evidence="3" key="1">
    <citation type="journal article" date="2015" name="MBio">
        <title>Genome-Resolved Metagenomic Analysis Reveals Roles for Candidate Phyla and Other Microbial Community Members in Biogeochemical Transformations in Oil Reservoirs.</title>
        <authorList>
            <person name="Hu P."/>
            <person name="Tom L."/>
            <person name="Singh A."/>
            <person name="Thomas B.C."/>
            <person name="Baker B.J."/>
            <person name="Piceno Y.M."/>
            <person name="Andersen G.L."/>
            <person name="Banfield J.F."/>
        </authorList>
    </citation>
    <scope>NUCLEOTIDE SEQUENCE [LARGE SCALE GENOMIC DNA]</scope>
</reference>
<dbReference type="InterPro" id="IPR007403">
    <property type="entry name" value="DUF456"/>
</dbReference>
<keyword evidence="1" id="KW-0472">Membrane</keyword>
<sequence>MPEIIIYIIAAIFALTGLILTVFNFPGIWFVYISTVVLAFYTGFEEISPLLLIILFFVAILSTFIDNIVAALGAKKMGGSKWGMLGAILGGIFGFIIGNFIGFVLGPLIGATLFELIFANKELNEAFKSGIGSLIGVFFSIFLKIVVNIFLIIFVLSKLL</sequence>
<feature type="transmembrane region" description="Helical" evidence="1">
    <location>
        <begin position="6"/>
        <end position="23"/>
    </location>
</feature>
<name>A0A101HG97_9BACT</name>
<gene>
    <name evidence="2" type="ORF">XD93_1011</name>
</gene>
<evidence type="ECO:0008006" key="4">
    <source>
        <dbReference type="Google" id="ProtNLM"/>
    </source>
</evidence>
<evidence type="ECO:0000313" key="2">
    <source>
        <dbReference type="EMBL" id="KUK76278.1"/>
    </source>
</evidence>
<dbReference type="Proteomes" id="UP000053904">
    <property type="component" value="Unassembled WGS sequence"/>
</dbReference>
<comment type="caution">
    <text evidence="2">The sequence shown here is derived from an EMBL/GenBank/DDBJ whole genome shotgun (WGS) entry which is preliminary data.</text>
</comment>
<feature type="transmembrane region" description="Helical" evidence="1">
    <location>
        <begin position="84"/>
        <end position="110"/>
    </location>
</feature>
<feature type="transmembrane region" description="Helical" evidence="1">
    <location>
        <begin position="130"/>
        <end position="156"/>
    </location>
</feature>
<dbReference type="Pfam" id="PF04306">
    <property type="entry name" value="DUF456"/>
    <property type="match status" value="1"/>
</dbReference>
<proteinExistence type="predicted"/>
<evidence type="ECO:0000256" key="1">
    <source>
        <dbReference type="SAM" id="Phobius"/>
    </source>
</evidence>
<dbReference type="AlphaFoldDB" id="A0A101HG97"/>
<dbReference type="PANTHER" id="PTHR39165:SF1">
    <property type="entry name" value="DUF456 DOMAIN-CONTAINING PROTEIN"/>
    <property type="match status" value="1"/>
</dbReference>
<feature type="transmembrane region" description="Helical" evidence="1">
    <location>
        <begin position="28"/>
        <end position="44"/>
    </location>
</feature>
<accession>A0A101HG97</accession>
<dbReference type="EMBL" id="LGGO01000176">
    <property type="protein sequence ID" value="KUK76278.1"/>
    <property type="molecule type" value="Genomic_DNA"/>
</dbReference>
<keyword evidence="1" id="KW-0812">Transmembrane</keyword>
<organism evidence="2 3">
    <name type="scientific">candidate division WS6 bacterium 34_10</name>
    <dbReference type="NCBI Taxonomy" id="1641389"/>
    <lineage>
        <taxon>Bacteria</taxon>
        <taxon>Candidatus Dojkabacteria</taxon>
    </lineage>
</organism>
<feature type="transmembrane region" description="Helical" evidence="1">
    <location>
        <begin position="50"/>
        <end position="72"/>
    </location>
</feature>
<evidence type="ECO:0000313" key="3">
    <source>
        <dbReference type="Proteomes" id="UP000053904"/>
    </source>
</evidence>
<dbReference type="PANTHER" id="PTHR39165">
    <property type="entry name" value="IG HYPOTHETICAL 17883"/>
    <property type="match status" value="1"/>
</dbReference>
<keyword evidence="1" id="KW-1133">Transmembrane helix</keyword>
<protein>
    <recommendedName>
        <fullName evidence="4">DUF456 domain-containing protein</fullName>
    </recommendedName>
</protein>